<evidence type="ECO:0000313" key="2">
    <source>
        <dbReference type="EMBL" id="RDB02857.1"/>
    </source>
</evidence>
<dbReference type="InterPro" id="IPR018739">
    <property type="entry name" value="DUF2281"/>
</dbReference>
<evidence type="ECO:0000313" key="3">
    <source>
        <dbReference type="Proteomes" id="UP000253141"/>
    </source>
</evidence>
<comment type="caution">
    <text evidence="2">The sequence shown here is derived from an EMBL/GenBank/DDBJ whole genome shotgun (WGS) entry which is preliminary data.</text>
</comment>
<accession>A0A369I302</accession>
<dbReference type="RefSeq" id="WP_114464086.1">
    <property type="nucleotide sequence ID" value="NZ_QPIW01000035.1"/>
</dbReference>
<reference evidence="2 3" key="1">
    <citation type="submission" date="2018-07" db="EMBL/GenBank/DDBJ databases">
        <title>Genome analysis of Runella aurantiaca.</title>
        <authorList>
            <person name="Yang X."/>
        </authorList>
    </citation>
    <scope>NUCLEOTIDE SEQUENCE [LARGE SCALE GENOMIC DNA]</scope>
    <source>
        <strain evidence="2 3">YX9</strain>
    </source>
</reference>
<dbReference type="OrthoDB" id="9801704at2"/>
<proteinExistence type="predicted"/>
<protein>
    <submittedName>
        <fullName evidence="2">DUF2281 domain-containing protein</fullName>
    </submittedName>
</protein>
<dbReference type="Pfam" id="PF10047">
    <property type="entry name" value="DUF2281"/>
    <property type="match status" value="1"/>
</dbReference>
<keyword evidence="3" id="KW-1185">Reference proteome</keyword>
<dbReference type="Proteomes" id="UP000253141">
    <property type="component" value="Unassembled WGS sequence"/>
</dbReference>
<evidence type="ECO:0000259" key="1">
    <source>
        <dbReference type="Pfam" id="PF10047"/>
    </source>
</evidence>
<dbReference type="EMBL" id="QPIW01000035">
    <property type="protein sequence ID" value="RDB02857.1"/>
    <property type="molecule type" value="Genomic_DNA"/>
</dbReference>
<dbReference type="AlphaFoldDB" id="A0A369I302"/>
<name>A0A369I302_9BACT</name>
<organism evidence="2 3">
    <name type="scientific">Runella aurantiaca</name>
    <dbReference type="NCBI Taxonomy" id="2282308"/>
    <lineage>
        <taxon>Bacteria</taxon>
        <taxon>Pseudomonadati</taxon>
        <taxon>Bacteroidota</taxon>
        <taxon>Cytophagia</taxon>
        <taxon>Cytophagales</taxon>
        <taxon>Spirosomataceae</taxon>
        <taxon>Runella</taxon>
    </lineage>
</organism>
<gene>
    <name evidence="2" type="ORF">DVG78_26700</name>
</gene>
<feature type="domain" description="DUF2281" evidence="1">
    <location>
        <begin position="7"/>
        <end position="68"/>
    </location>
</feature>
<sequence length="69" mass="7896">MATDQLLLKEFNKLPASLQQEVLDFVGYLSSKYKTKRSVPKRKAGSMKGLVSYISDDFNAPLEDFKDYM</sequence>